<feature type="transmembrane region" description="Helical" evidence="1">
    <location>
        <begin position="30"/>
        <end position="49"/>
    </location>
</feature>
<dbReference type="EMBL" id="MWQN01000001">
    <property type="protein sequence ID" value="OPC80496.1"/>
    <property type="molecule type" value="Genomic_DNA"/>
</dbReference>
<keyword evidence="1" id="KW-0472">Membrane</keyword>
<evidence type="ECO:0000313" key="3">
    <source>
        <dbReference type="Proteomes" id="UP000190037"/>
    </source>
</evidence>
<evidence type="ECO:0000313" key="2">
    <source>
        <dbReference type="EMBL" id="OPC80496.1"/>
    </source>
</evidence>
<feature type="transmembrane region" description="Helical" evidence="1">
    <location>
        <begin position="6"/>
        <end position="23"/>
    </location>
</feature>
<keyword evidence="1" id="KW-1133">Transmembrane helix</keyword>
<evidence type="ECO:0000256" key="1">
    <source>
        <dbReference type="SAM" id="Phobius"/>
    </source>
</evidence>
<keyword evidence="3" id="KW-1185">Reference proteome</keyword>
<name>A0A1T3NUN1_9ACTN</name>
<keyword evidence="1" id="KW-0812">Transmembrane</keyword>
<dbReference type="Proteomes" id="UP000190037">
    <property type="component" value="Unassembled WGS sequence"/>
</dbReference>
<gene>
    <name evidence="2" type="ORF">B4N89_05610</name>
</gene>
<accession>A0A1T3NUN1</accession>
<sequence length="64" mass="6765">MALSISTVVLLGVIVFIFIRKGGMRIPHAIVCALLGFYLASTSIAPSIHSSGNSFANLLSNLNF</sequence>
<dbReference type="OrthoDB" id="3873606at2"/>
<reference evidence="2 3" key="1">
    <citation type="submission" date="2017-03" db="EMBL/GenBank/DDBJ databases">
        <title>Draft genome sequence of Streptomyces scabrisporus NF3, endophyte isolated from Amphipterygium adstringens.</title>
        <authorList>
            <person name="Vazquez M."/>
            <person name="Ceapa C.D."/>
            <person name="Rodriguez Luna D."/>
            <person name="Sanchez Esquivel S."/>
        </authorList>
    </citation>
    <scope>NUCLEOTIDE SEQUENCE [LARGE SCALE GENOMIC DNA]</scope>
    <source>
        <strain evidence="2 3">NF3</strain>
    </source>
</reference>
<dbReference type="STRING" id="159449.B4N89_05610"/>
<proteinExistence type="predicted"/>
<dbReference type="RefSeq" id="WP_078974754.1">
    <property type="nucleotide sequence ID" value="NZ_MWQN01000001.1"/>
</dbReference>
<organism evidence="2 3">
    <name type="scientific">Embleya scabrispora</name>
    <dbReference type="NCBI Taxonomy" id="159449"/>
    <lineage>
        <taxon>Bacteria</taxon>
        <taxon>Bacillati</taxon>
        <taxon>Actinomycetota</taxon>
        <taxon>Actinomycetes</taxon>
        <taxon>Kitasatosporales</taxon>
        <taxon>Streptomycetaceae</taxon>
        <taxon>Embleya</taxon>
    </lineage>
</organism>
<comment type="caution">
    <text evidence="2">The sequence shown here is derived from an EMBL/GenBank/DDBJ whole genome shotgun (WGS) entry which is preliminary data.</text>
</comment>
<protein>
    <submittedName>
        <fullName evidence="2">DUF2304 domain-containing protein</fullName>
    </submittedName>
</protein>
<dbReference type="AlphaFoldDB" id="A0A1T3NUN1"/>